<gene>
    <name evidence="2" type="ORF">MF672_021570</name>
</gene>
<name>A0ABT0FVK7_9ACTN</name>
<dbReference type="InterPro" id="IPR024473">
    <property type="entry name" value="Transposases_IS4_N"/>
</dbReference>
<accession>A0ABT0FVK7</accession>
<evidence type="ECO:0000313" key="2">
    <source>
        <dbReference type="EMBL" id="MCK2216369.1"/>
    </source>
</evidence>
<keyword evidence="3" id="KW-1185">Reference proteome</keyword>
<dbReference type="Proteomes" id="UP001317259">
    <property type="component" value="Unassembled WGS sequence"/>
</dbReference>
<dbReference type="Pfam" id="PF13006">
    <property type="entry name" value="Nterm_IS4"/>
    <property type="match status" value="1"/>
</dbReference>
<feature type="domain" description="Transposase IS4 N-terminal" evidence="1">
    <location>
        <begin position="7"/>
        <end position="35"/>
    </location>
</feature>
<reference evidence="2 3" key="1">
    <citation type="submission" date="2022-04" db="EMBL/GenBank/DDBJ databases">
        <title>Genome draft of Actinomadura sp. ATCC 31491.</title>
        <authorList>
            <person name="Shi X."/>
            <person name="Du Y."/>
        </authorList>
    </citation>
    <scope>NUCLEOTIDE SEQUENCE [LARGE SCALE GENOMIC DNA]</scope>
    <source>
        <strain evidence="2 3">ATCC 31491</strain>
    </source>
</reference>
<protein>
    <submittedName>
        <fullName evidence="2">Transposase domain-containing protein</fullName>
    </submittedName>
</protein>
<organism evidence="2 3">
    <name type="scientific">Actinomadura luzonensis</name>
    <dbReference type="NCBI Taxonomy" id="2805427"/>
    <lineage>
        <taxon>Bacteria</taxon>
        <taxon>Bacillati</taxon>
        <taxon>Actinomycetota</taxon>
        <taxon>Actinomycetes</taxon>
        <taxon>Streptosporangiales</taxon>
        <taxon>Thermomonosporaceae</taxon>
        <taxon>Actinomadura</taxon>
    </lineage>
</organism>
<dbReference type="EMBL" id="JAKRKC020000001">
    <property type="protein sequence ID" value="MCK2216369.1"/>
    <property type="molecule type" value="Genomic_DNA"/>
</dbReference>
<evidence type="ECO:0000313" key="3">
    <source>
        <dbReference type="Proteomes" id="UP001317259"/>
    </source>
</evidence>
<evidence type="ECO:0000259" key="1">
    <source>
        <dbReference type="Pfam" id="PF13006"/>
    </source>
</evidence>
<sequence>MLALVPGARWQAPTRGAITQARQRLGTEPVKEVFQQVARPAATESTPGAWLHGQRVMAIDGFVPNSWTERVTVMVVIRWWWCGGVPADEALLIPGSRKVM</sequence>
<comment type="caution">
    <text evidence="2">The sequence shown here is derived from an EMBL/GenBank/DDBJ whole genome shotgun (WGS) entry which is preliminary data.</text>
</comment>
<proteinExistence type="predicted"/>